<proteinExistence type="predicted"/>
<reference evidence="3 4" key="1">
    <citation type="journal article" date="2017" name="Syst. Appl. Microbiol.">
        <title>Soybeans inoculated with root zone soils of Canadian native legumes harbour diverse and novel Bradyrhizobium spp. that possess agricultural potential.</title>
        <authorList>
            <person name="Bromfield E.S.P."/>
            <person name="Cloutier S."/>
            <person name="Tambong J.T."/>
            <person name="Tran Thi T.V."/>
        </authorList>
    </citation>
    <scope>NUCLEOTIDE SEQUENCE [LARGE SCALE GENOMIC DNA]</scope>
    <source>
        <strain evidence="3 4">39S1MB</strain>
    </source>
</reference>
<accession>A0A2U8PMD6</accession>
<sequence>MFNTLKHASTRAAVLAATLFATATGAFAQAPTDAQKSAIRSACRSDFMAHCASVTPGGVEAYQCLKKNMSSLSGGCQTAVRAVEPAAAPKTEAAPAAPKAEPAPPAAKTETAPAAPKAEAAPKAAPAAPKAEPAPVAKPATAPAPKAAAAKQPSSAQVAAIKSACRGDYPKVCAGVPTGGAPALDCLEKNKAKVSPSCQSALSAASGGAVTTATPAAGAAAAPAAAPTVLVLRPLRPREELFIVQSACREDVRTLCGSVTPGGGRIIQCVASNAASLSPACRDVLAPFTVR</sequence>
<evidence type="ECO:0000256" key="1">
    <source>
        <dbReference type="SAM" id="MobiDB-lite"/>
    </source>
</evidence>
<keyword evidence="4" id="KW-1185">Reference proteome</keyword>
<evidence type="ECO:0008006" key="5">
    <source>
        <dbReference type="Google" id="ProtNLM"/>
    </source>
</evidence>
<evidence type="ECO:0000313" key="3">
    <source>
        <dbReference type="EMBL" id="AWL98893.1"/>
    </source>
</evidence>
<name>A0A2U8PMD6_9BRAD</name>
<dbReference type="PANTHER" id="PTHR11884">
    <property type="entry name" value="SELECTIN LIGAND RELATED"/>
    <property type="match status" value="1"/>
</dbReference>
<dbReference type="EMBL" id="CP029426">
    <property type="protein sequence ID" value="AWL98893.1"/>
    <property type="molecule type" value="Genomic_DNA"/>
</dbReference>
<feature type="signal peptide" evidence="2">
    <location>
        <begin position="1"/>
        <end position="28"/>
    </location>
</feature>
<dbReference type="Proteomes" id="UP000215884">
    <property type="component" value="Chromosome"/>
</dbReference>
<dbReference type="InterPro" id="IPR001893">
    <property type="entry name" value="Cys-rich_GLG1_repeat"/>
</dbReference>
<organism evidence="3 4">
    <name type="scientific">Bradyrhizobium amphicarpaeae</name>
    <dbReference type="NCBI Taxonomy" id="1404768"/>
    <lineage>
        <taxon>Bacteria</taxon>
        <taxon>Pseudomonadati</taxon>
        <taxon>Pseudomonadota</taxon>
        <taxon>Alphaproteobacteria</taxon>
        <taxon>Hyphomicrobiales</taxon>
        <taxon>Nitrobacteraceae</taxon>
        <taxon>Bradyrhizobium</taxon>
    </lineage>
</organism>
<dbReference type="PANTHER" id="PTHR11884:SF1">
    <property type="entry name" value="GOLGI APPARATUS PROTEIN 1"/>
    <property type="match status" value="1"/>
</dbReference>
<evidence type="ECO:0000256" key="2">
    <source>
        <dbReference type="SAM" id="SignalP"/>
    </source>
</evidence>
<reference evidence="3 4" key="2">
    <citation type="journal article" date="2019" name="Int. J. Syst. Evol. Microbiol.">
        <title>Description and complete genome sequence of Bradyrhizobium amphicarpaeae sp. nov., harbouring photosystem and nitrogen-fixation genes.</title>
        <authorList>
            <person name="Bromfield E.S.P."/>
            <person name="Cloutier S."/>
            <person name="Nguyen H.D.T."/>
        </authorList>
    </citation>
    <scope>NUCLEOTIDE SEQUENCE [LARGE SCALE GENOMIC DNA]</scope>
    <source>
        <strain evidence="3 4">39S1MB</strain>
    </source>
</reference>
<feature type="region of interest" description="Disordered" evidence="1">
    <location>
        <begin position="87"/>
        <end position="153"/>
    </location>
</feature>
<keyword evidence="2" id="KW-0732">Signal</keyword>
<dbReference type="AlphaFoldDB" id="A0A2U8PMD6"/>
<dbReference type="Pfam" id="PF00839">
    <property type="entry name" value="Cys_rich_FGFR"/>
    <property type="match status" value="1"/>
</dbReference>
<gene>
    <name evidence="3" type="ORF">CIT40_01875</name>
</gene>
<feature type="compositionally biased region" description="Low complexity" evidence="1">
    <location>
        <begin position="87"/>
        <end position="151"/>
    </location>
</feature>
<dbReference type="KEGG" id="brq:CIT40_01875"/>
<dbReference type="OrthoDB" id="7997566at2"/>
<dbReference type="InterPro" id="IPR039728">
    <property type="entry name" value="GLG1"/>
</dbReference>
<feature type="chain" id="PRO_5015875542" description="Cysteine rich repeat-containing protein" evidence="2">
    <location>
        <begin position="29"/>
        <end position="291"/>
    </location>
</feature>
<protein>
    <recommendedName>
        <fullName evidence="5">Cysteine rich repeat-containing protein</fullName>
    </recommendedName>
</protein>
<dbReference type="RefSeq" id="WP_094890863.1">
    <property type="nucleotide sequence ID" value="NZ_CP029426.2"/>
</dbReference>
<dbReference type="GO" id="GO:0016020">
    <property type="term" value="C:membrane"/>
    <property type="evidence" value="ECO:0007669"/>
    <property type="project" value="InterPro"/>
</dbReference>
<evidence type="ECO:0000313" key="4">
    <source>
        <dbReference type="Proteomes" id="UP000215884"/>
    </source>
</evidence>